<gene>
    <name evidence="2" type="ORF">C5Y98_26875</name>
</gene>
<dbReference type="InterPro" id="IPR016919">
    <property type="entry name" value="UCP029416_PTP"/>
</dbReference>
<dbReference type="InterPro" id="IPR036196">
    <property type="entry name" value="Ptyr_pPase_sf"/>
</dbReference>
<dbReference type="InterPro" id="IPR023485">
    <property type="entry name" value="Ptyr_pPase"/>
</dbReference>
<dbReference type="SUPFAM" id="SSF52788">
    <property type="entry name" value="Phosphotyrosine protein phosphatases I"/>
    <property type="match status" value="1"/>
</dbReference>
<comment type="caution">
    <text evidence="2">The sequence shown here is derived from an EMBL/GenBank/DDBJ whole genome shotgun (WGS) entry which is preliminary data.</text>
</comment>
<name>A0A2S8F6E3_9BACT</name>
<accession>A0A2S8F6E3</accession>
<dbReference type="Gene3D" id="3.40.50.2300">
    <property type="match status" value="2"/>
</dbReference>
<dbReference type="EMBL" id="PUIB01000027">
    <property type="protein sequence ID" value="PQO27725.1"/>
    <property type="molecule type" value="Genomic_DNA"/>
</dbReference>
<evidence type="ECO:0000313" key="3">
    <source>
        <dbReference type="Proteomes" id="UP000239388"/>
    </source>
</evidence>
<proteinExistence type="predicted"/>
<dbReference type="Proteomes" id="UP000239388">
    <property type="component" value="Unassembled WGS sequence"/>
</dbReference>
<dbReference type="OrthoDB" id="7210484at2"/>
<dbReference type="PIRSF" id="PIRSF029416">
    <property type="entry name" value="UCP029416_PTP"/>
    <property type="match status" value="1"/>
</dbReference>
<dbReference type="RefSeq" id="WP_105359218.1">
    <property type="nucleotide sequence ID" value="NZ_PUIB01000027.1"/>
</dbReference>
<reference evidence="2 3" key="1">
    <citation type="submission" date="2018-02" db="EMBL/GenBank/DDBJ databases">
        <title>Comparative genomes isolates from brazilian mangrove.</title>
        <authorList>
            <person name="Araujo J.E."/>
            <person name="Taketani R.G."/>
            <person name="Silva M.C.P."/>
            <person name="Loureco M.V."/>
            <person name="Andreote F.D."/>
        </authorList>
    </citation>
    <scope>NUCLEOTIDE SEQUENCE [LARGE SCALE GENOMIC DNA]</scope>
    <source>
        <strain evidence="2 3">NAP PRIS-MGV</strain>
    </source>
</reference>
<dbReference type="SMART" id="SM00226">
    <property type="entry name" value="LMWPc"/>
    <property type="match status" value="1"/>
</dbReference>
<organism evidence="2 3">
    <name type="scientific">Blastopirellula marina</name>
    <dbReference type="NCBI Taxonomy" id="124"/>
    <lineage>
        <taxon>Bacteria</taxon>
        <taxon>Pseudomonadati</taxon>
        <taxon>Planctomycetota</taxon>
        <taxon>Planctomycetia</taxon>
        <taxon>Pirellulales</taxon>
        <taxon>Pirellulaceae</taxon>
        <taxon>Blastopirellula</taxon>
    </lineage>
</organism>
<sequence length="120" mass="14575">MPRWNVLFICSRNLWRSPTAERIYCDDARLSVRSRGLSPKAARRLSNNDLDWAHIIFVMEHEHLDRLRSQYRNYLSRRRVHVLDIPDEYPYMDSRLVELLQDRVEYFLTQIQEDHTMPAE</sequence>
<protein>
    <submittedName>
        <fullName evidence="2">Phosphotyrosine protein phosphatase</fullName>
    </submittedName>
</protein>
<feature type="domain" description="Phosphotyrosine protein phosphatase I" evidence="1">
    <location>
        <begin position="4"/>
        <end position="110"/>
    </location>
</feature>
<dbReference type="AlphaFoldDB" id="A0A2S8F6E3"/>
<evidence type="ECO:0000259" key="1">
    <source>
        <dbReference type="SMART" id="SM00226"/>
    </source>
</evidence>
<evidence type="ECO:0000313" key="2">
    <source>
        <dbReference type="EMBL" id="PQO27725.1"/>
    </source>
</evidence>